<accession>A0A2U2XGL2</accession>
<protein>
    <recommendedName>
        <fullName evidence="2">Secretion system C-terminal sorting domain-containing protein</fullName>
    </recommendedName>
</protein>
<dbReference type="Proteomes" id="UP000245370">
    <property type="component" value="Unassembled WGS sequence"/>
</dbReference>
<feature type="domain" description="Secretion system C-terminal sorting" evidence="2">
    <location>
        <begin position="612"/>
        <end position="688"/>
    </location>
</feature>
<evidence type="ECO:0000313" key="4">
    <source>
        <dbReference type="Proteomes" id="UP000245370"/>
    </source>
</evidence>
<evidence type="ECO:0000313" key="3">
    <source>
        <dbReference type="EMBL" id="PWH86903.1"/>
    </source>
</evidence>
<comment type="caution">
    <text evidence="3">The sequence shown here is derived from an EMBL/GenBank/DDBJ whole genome shotgun (WGS) entry which is preliminary data.</text>
</comment>
<dbReference type="InterPro" id="IPR026444">
    <property type="entry name" value="Secre_tail"/>
</dbReference>
<proteinExistence type="predicted"/>
<keyword evidence="1" id="KW-0732">Signal</keyword>
<dbReference type="OrthoDB" id="1465676at2"/>
<dbReference type="RefSeq" id="WP_109357981.1">
    <property type="nucleotide sequence ID" value="NZ_QFRJ01000001.1"/>
</dbReference>
<dbReference type="EMBL" id="QFRJ01000001">
    <property type="protein sequence ID" value="PWH86903.1"/>
    <property type="molecule type" value="Genomic_DNA"/>
</dbReference>
<evidence type="ECO:0000259" key="2">
    <source>
        <dbReference type="Pfam" id="PF18962"/>
    </source>
</evidence>
<dbReference type="NCBIfam" id="TIGR04183">
    <property type="entry name" value="Por_Secre_tail"/>
    <property type="match status" value="1"/>
</dbReference>
<reference evidence="3 4" key="1">
    <citation type="submission" date="2018-05" db="EMBL/GenBank/DDBJ databases">
        <title>Brumimicrobium oceani sp. nov., isolated from coastal sediment.</title>
        <authorList>
            <person name="Kou Y."/>
        </authorList>
    </citation>
    <scope>NUCLEOTIDE SEQUENCE [LARGE SCALE GENOMIC DNA]</scope>
    <source>
        <strain evidence="3 4">C305</strain>
    </source>
</reference>
<gene>
    <name evidence="3" type="ORF">DIT68_01185</name>
</gene>
<dbReference type="Pfam" id="PF18962">
    <property type="entry name" value="Por_Secre_tail"/>
    <property type="match status" value="1"/>
</dbReference>
<keyword evidence="4" id="KW-1185">Reference proteome</keyword>
<organism evidence="3 4">
    <name type="scientific">Brumimicrobium oceani</name>
    <dbReference type="NCBI Taxonomy" id="2100725"/>
    <lineage>
        <taxon>Bacteria</taxon>
        <taxon>Pseudomonadati</taxon>
        <taxon>Bacteroidota</taxon>
        <taxon>Flavobacteriia</taxon>
        <taxon>Flavobacteriales</taxon>
        <taxon>Crocinitomicaceae</taxon>
        <taxon>Brumimicrobium</taxon>
    </lineage>
</organism>
<sequence length="690" mass="77095">MRSTILFFFIVFSCTLFAQDYRKSSFTITKSKTITEFSQQSPFFEAVNNLEMPLPDGPSSRSYLLRQKIKSKAFFSQQKKAFQSNYLKSIQQPVIGDSFAPYILQNGTKYPVFGGIPSDNTLAISNDGILLLAMNSKVWAYDMSTGTTLFDNQVISLKNFVDGFSSSNYYDPKLAYDPEEDRFILALLKDNTPTESEVIMCFSSSNDPRDPWYIYNLPGNPLNNNRWTDFPTISVTHDKVYFTGNLIVPNEPWQTGFDGSIIWEMDKSKVYAGDTTMQATLYDNITYDGGYLRNLHLVTGAKGNTEQQFLLSNRNFDIQNDTLFFLALENGALSISSIISDVPYGVPPNARQTDTDTSDATSGLQTNDARVLGAILIDDEIQFVSNTIDPSTGFCAVYHGVIVDIENSPTVSGTIIGDPQKDFGYPNIAWSGNENCDREVIIGFNHSSFTDFPGNSTVFYNNEGQYSSVLKIKAGANFVNRLNGSYERWGDYYGLQRKHNTGEIYSFGYLALENSRNSGFLAQIYSPDTNRLKLKINVVDYNSCDNTLEASTIGGTEPLEYSWNGQAFTSDKQFSGLCVKDTVQCIVRDARGCFDTLLYVIPPDNSPSGNAFPNPTIDQVAIQFNIDEGQTVYLEIYDARGRLVKKLETLAAKKGLNEYVFSMLPLSSGVYTIQVLTNGKVIQKEKIIKQ</sequence>
<dbReference type="AlphaFoldDB" id="A0A2U2XGL2"/>
<evidence type="ECO:0000256" key="1">
    <source>
        <dbReference type="ARBA" id="ARBA00022729"/>
    </source>
</evidence>
<name>A0A2U2XGL2_9FLAO</name>
<reference evidence="3 4" key="2">
    <citation type="submission" date="2018-05" db="EMBL/GenBank/DDBJ databases">
        <authorList>
            <person name="Lanie J.A."/>
            <person name="Ng W.-L."/>
            <person name="Kazmierczak K.M."/>
            <person name="Andrzejewski T.M."/>
            <person name="Davidsen T.M."/>
            <person name="Wayne K.J."/>
            <person name="Tettelin H."/>
            <person name="Glass J.I."/>
            <person name="Rusch D."/>
            <person name="Podicherti R."/>
            <person name="Tsui H.-C.T."/>
            <person name="Winkler M.E."/>
        </authorList>
    </citation>
    <scope>NUCLEOTIDE SEQUENCE [LARGE SCALE GENOMIC DNA]</scope>
    <source>
        <strain evidence="3 4">C305</strain>
    </source>
</reference>